<dbReference type="InParanoid" id="A0A7N2N1H5"/>
<keyword evidence="1" id="KW-0677">Repeat</keyword>
<dbReference type="AlphaFoldDB" id="A0A7N2N1H5"/>
<dbReference type="EnsemblPlants" id="QL12p009115:mrna">
    <property type="protein sequence ID" value="QL12p009115:mrna"/>
    <property type="gene ID" value="QL12p009115"/>
</dbReference>
<dbReference type="InterPro" id="IPR011990">
    <property type="entry name" value="TPR-like_helical_dom_sf"/>
</dbReference>
<dbReference type="SUPFAM" id="SSF48452">
    <property type="entry name" value="TPR-like"/>
    <property type="match status" value="1"/>
</dbReference>
<evidence type="ECO:0000256" key="1">
    <source>
        <dbReference type="ARBA" id="ARBA00022737"/>
    </source>
</evidence>
<dbReference type="GO" id="GO:0003723">
    <property type="term" value="F:RNA binding"/>
    <property type="evidence" value="ECO:0007669"/>
    <property type="project" value="InterPro"/>
</dbReference>
<dbReference type="Pfam" id="PF01535">
    <property type="entry name" value="PPR"/>
    <property type="match status" value="3"/>
</dbReference>
<keyword evidence="4" id="KW-1185">Reference proteome</keyword>
<feature type="repeat" description="PPR" evidence="2">
    <location>
        <begin position="117"/>
        <end position="151"/>
    </location>
</feature>
<evidence type="ECO:0000313" key="4">
    <source>
        <dbReference type="Proteomes" id="UP000594261"/>
    </source>
</evidence>
<dbReference type="InterPro" id="IPR046848">
    <property type="entry name" value="E_motif"/>
</dbReference>
<feature type="repeat" description="PPR" evidence="2">
    <location>
        <begin position="253"/>
        <end position="287"/>
    </location>
</feature>
<reference evidence="3" key="2">
    <citation type="submission" date="2021-01" db="UniProtKB">
        <authorList>
            <consortium name="EnsemblPlants"/>
        </authorList>
    </citation>
    <scope>IDENTIFICATION</scope>
</reference>
<reference evidence="3 4" key="1">
    <citation type="journal article" date="2016" name="G3 (Bethesda)">
        <title>First Draft Assembly and Annotation of the Genome of a California Endemic Oak Quercus lobata Nee (Fagaceae).</title>
        <authorList>
            <person name="Sork V.L."/>
            <person name="Fitz-Gibbon S.T."/>
            <person name="Puiu D."/>
            <person name="Crepeau M."/>
            <person name="Gugger P.F."/>
            <person name="Sherman R."/>
            <person name="Stevens K."/>
            <person name="Langley C.H."/>
            <person name="Pellegrini M."/>
            <person name="Salzberg S.L."/>
        </authorList>
    </citation>
    <scope>NUCLEOTIDE SEQUENCE [LARGE SCALE GENOMIC DNA]</scope>
    <source>
        <strain evidence="3 4">cv. SW786</strain>
    </source>
</reference>
<dbReference type="NCBIfam" id="TIGR00756">
    <property type="entry name" value="PPR"/>
    <property type="match status" value="3"/>
</dbReference>
<dbReference type="FunFam" id="1.25.40.10:FF:003116">
    <property type="entry name" value="Uncharacterized protein"/>
    <property type="match status" value="1"/>
</dbReference>
<feature type="repeat" description="PPR" evidence="2">
    <location>
        <begin position="218"/>
        <end position="252"/>
    </location>
</feature>
<organism evidence="3 4">
    <name type="scientific">Quercus lobata</name>
    <name type="common">Valley oak</name>
    <dbReference type="NCBI Taxonomy" id="97700"/>
    <lineage>
        <taxon>Eukaryota</taxon>
        <taxon>Viridiplantae</taxon>
        <taxon>Streptophyta</taxon>
        <taxon>Embryophyta</taxon>
        <taxon>Tracheophyta</taxon>
        <taxon>Spermatophyta</taxon>
        <taxon>Magnoliopsida</taxon>
        <taxon>eudicotyledons</taxon>
        <taxon>Gunneridae</taxon>
        <taxon>Pentapetalae</taxon>
        <taxon>rosids</taxon>
        <taxon>fabids</taxon>
        <taxon>Fagales</taxon>
        <taxon>Fagaceae</taxon>
        <taxon>Quercus</taxon>
    </lineage>
</organism>
<dbReference type="FunFam" id="1.25.40.10:FF:000436">
    <property type="entry name" value="Pentatricopeptide repeat-containing protein At5g39350 family"/>
    <property type="match status" value="1"/>
</dbReference>
<evidence type="ECO:0000313" key="3">
    <source>
        <dbReference type="EnsemblPlants" id="QL12p009115:mrna"/>
    </source>
</evidence>
<dbReference type="Gramene" id="QL12p009115:mrna">
    <property type="protein sequence ID" value="QL12p009115:mrna"/>
    <property type="gene ID" value="QL12p009115"/>
</dbReference>
<dbReference type="Proteomes" id="UP000594261">
    <property type="component" value="Chromosome 12"/>
</dbReference>
<evidence type="ECO:0000256" key="2">
    <source>
        <dbReference type="PROSITE-ProRule" id="PRU00708"/>
    </source>
</evidence>
<dbReference type="Pfam" id="PF20431">
    <property type="entry name" value="E_motif"/>
    <property type="match status" value="1"/>
</dbReference>
<dbReference type="PROSITE" id="PS51375">
    <property type="entry name" value="PPR"/>
    <property type="match status" value="3"/>
</dbReference>
<dbReference type="InterPro" id="IPR002885">
    <property type="entry name" value="PPR_rpt"/>
</dbReference>
<accession>A0A7N2N1H5</accession>
<dbReference type="InterPro" id="IPR046960">
    <property type="entry name" value="PPR_At4g14850-like_plant"/>
</dbReference>
<sequence>MPPKLPISLPAPLSLKFIKEACKSCDLQRARHMFDQIPQPDLRTWTVLISAYTQLLSAAKAWATLGDIVKAKEVHDDAIRFGFHSDTLLGNALIDMYAKCKCVEDVRRVFDGMRVKDVISWTSLSSCYVTYGLPRQGLEEFREMMLNGVRPNVVTVSSILPACSELKTLNSGREIHGFVVKNEMGENLFVCSALVSMYASCLSIRHAQLVFDNMSRRDVVLWNVILTAYFSNKECEKGLELFYQMRNEDVKLNDASWNAVICGCVQNGKTELALEMLGQMQDLGFKPNQITITSVLPACTSLESLRTGKEIHGYIYRHLFIKDLTTTTALVFIMSIEPTAAAWGALLSACRVHRNMELAKIAAKKLFEIEPHNPGNYVLLSNIFSTANLWEEASEIRKLMSDRGIIKEPGCSWV</sequence>
<evidence type="ECO:0008006" key="5">
    <source>
        <dbReference type="Google" id="ProtNLM"/>
    </source>
</evidence>
<protein>
    <recommendedName>
        <fullName evidence="5">Pentatricopeptide repeat-containing protein</fullName>
    </recommendedName>
</protein>
<dbReference type="PANTHER" id="PTHR47926">
    <property type="entry name" value="PENTATRICOPEPTIDE REPEAT-CONTAINING PROTEIN"/>
    <property type="match status" value="1"/>
</dbReference>
<dbReference type="GO" id="GO:0009451">
    <property type="term" value="P:RNA modification"/>
    <property type="evidence" value="ECO:0007669"/>
    <property type="project" value="InterPro"/>
</dbReference>
<dbReference type="Gene3D" id="1.25.40.10">
    <property type="entry name" value="Tetratricopeptide repeat domain"/>
    <property type="match status" value="2"/>
</dbReference>
<dbReference type="Pfam" id="PF13041">
    <property type="entry name" value="PPR_2"/>
    <property type="match status" value="1"/>
</dbReference>
<name>A0A7N2N1H5_QUELO</name>
<dbReference type="OMA" id="ILACYIN"/>
<proteinExistence type="predicted"/>
<dbReference type="EMBL" id="LRBV02000012">
    <property type="status" value="NOT_ANNOTATED_CDS"/>
    <property type="molecule type" value="Genomic_DNA"/>
</dbReference>